<evidence type="ECO:0000256" key="7">
    <source>
        <dbReference type="ARBA" id="ARBA00023242"/>
    </source>
</evidence>
<dbReference type="CDD" id="cd01923">
    <property type="entry name" value="cyclophilin_RING"/>
    <property type="match status" value="1"/>
</dbReference>
<dbReference type="EC" id="2.3.2.27" evidence="4"/>
<dbReference type="CDD" id="cd16663">
    <property type="entry name" value="RING-Ubox_PPIL2"/>
    <property type="match status" value="1"/>
</dbReference>
<evidence type="ECO:0000256" key="2">
    <source>
        <dbReference type="ARBA" id="ARBA00004123"/>
    </source>
</evidence>
<feature type="coiled-coil region" evidence="8">
    <location>
        <begin position="205"/>
        <end position="232"/>
    </location>
</feature>
<reference evidence="10" key="1">
    <citation type="journal article" date="2013" name="Genome Res.">
        <title>A second-generation assembly of the Drosophila simulans genome provides new insights into patterns of lineage-specific divergence.</title>
        <authorList>
            <person name="Hu T.T."/>
            <person name="Eisen M.B."/>
            <person name="Thornton K.R."/>
            <person name="Andolfatto P."/>
        </authorList>
    </citation>
    <scope>NUCLEOTIDE SEQUENCE [LARGE SCALE GENOMIC DNA]</scope>
    <source>
        <strain evidence="10">W501</strain>
    </source>
</reference>
<evidence type="ECO:0000256" key="8">
    <source>
        <dbReference type="SAM" id="Coils"/>
    </source>
</evidence>
<dbReference type="Gene3D" id="3.30.40.10">
    <property type="entry name" value="Zinc/RING finger domain, C3HC4 (zinc finger)"/>
    <property type="match status" value="1"/>
</dbReference>
<dbReference type="GO" id="GO:0071013">
    <property type="term" value="C:catalytic step 2 spliceosome"/>
    <property type="evidence" value="ECO:0007669"/>
    <property type="project" value="TreeGrafter"/>
</dbReference>
<evidence type="ECO:0000313" key="10">
    <source>
        <dbReference type="EMBL" id="KMY94238.1"/>
    </source>
</evidence>
<dbReference type="AlphaFoldDB" id="A0A0J9RDU0"/>
<dbReference type="InterPro" id="IPR026951">
    <property type="entry name" value="PPIL2_U-box_dom"/>
</dbReference>
<dbReference type="InterPro" id="IPR013083">
    <property type="entry name" value="Znf_RING/FYVE/PHD"/>
</dbReference>
<evidence type="ECO:0000256" key="5">
    <source>
        <dbReference type="ARBA" id="ARBA00022679"/>
    </source>
</evidence>
<protein>
    <recommendedName>
        <fullName evidence="4">RING-type E3 ubiquitin transferase</fullName>
        <ecNumber evidence="4">2.3.2.27</ecNumber>
    </recommendedName>
</protein>
<dbReference type="Pfam" id="PF04641">
    <property type="entry name" value="Rtf2"/>
    <property type="match status" value="1"/>
</dbReference>
<keyword evidence="6" id="KW-0833">Ubl conjugation pathway</keyword>
<dbReference type="Pfam" id="PF00160">
    <property type="entry name" value="Pro_isomerase"/>
    <property type="match status" value="1"/>
</dbReference>
<dbReference type="Gene3D" id="2.40.100.10">
    <property type="entry name" value="Cyclophilin-like"/>
    <property type="match status" value="1"/>
</dbReference>
<evidence type="ECO:0000256" key="4">
    <source>
        <dbReference type="ARBA" id="ARBA00012483"/>
    </source>
</evidence>
<dbReference type="PANTHER" id="PTHR45625:SF1">
    <property type="entry name" value="RING-TYPE E3 UBIQUITIN-PROTEIN LIGASE PPIL2"/>
    <property type="match status" value="1"/>
</dbReference>
<comment type="similarity">
    <text evidence="3">Belongs to the cyclophilin-type PPIase family. PPIL2 subfamily.</text>
</comment>
<reference evidence="10" key="3">
    <citation type="submission" date="2015-04" db="EMBL/GenBank/DDBJ databases">
        <authorList>
            <consortium name="FlyBase"/>
        </authorList>
    </citation>
    <scope>NUCLEOTIDE SEQUENCE</scope>
    <source>
        <strain evidence="10">W501</strain>
    </source>
</reference>
<dbReference type="PRINTS" id="PR00153">
    <property type="entry name" value="CSAPPISMRASE"/>
</dbReference>
<dbReference type="InterPro" id="IPR002130">
    <property type="entry name" value="Cyclophilin-type_PPIase_dom"/>
</dbReference>
<name>A0A0J9RDU0_DROSI</name>
<dbReference type="GO" id="GO:0006457">
    <property type="term" value="P:protein folding"/>
    <property type="evidence" value="ECO:0007669"/>
    <property type="project" value="InterPro"/>
</dbReference>
<dbReference type="SUPFAM" id="SSF57850">
    <property type="entry name" value="RING/U-box"/>
    <property type="match status" value="1"/>
</dbReference>
<dbReference type="GO" id="GO:0003755">
    <property type="term" value="F:peptidyl-prolyl cis-trans isomerase activity"/>
    <property type="evidence" value="ECO:0007669"/>
    <property type="project" value="InterPro"/>
</dbReference>
<dbReference type="GO" id="GO:0061630">
    <property type="term" value="F:ubiquitin protein ligase activity"/>
    <property type="evidence" value="ECO:0007669"/>
    <property type="project" value="UniProtKB-EC"/>
</dbReference>
<dbReference type="InterPro" id="IPR029000">
    <property type="entry name" value="Cyclophilin-like_dom_sf"/>
</dbReference>
<feature type="domain" description="PPIase cyclophilin-type" evidence="9">
    <location>
        <begin position="285"/>
        <end position="432"/>
    </location>
</feature>
<dbReference type="PANTHER" id="PTHR45625">
    <property type="entry name" value="PEPTIDYL-PROLYL CIS-TRANS ISOMERASE-RELATED"/>
    <property type="match status" value="1"/>
</dbReference>
<organism evidence="10">
    <name type="scientific">Drosophila simulans</name>
    <name type="common">Fruit fly</name>
    <dbReference type="NCBI Taxonomy" id="7240"/>
    <lineage>
        <taxon>Eukaryota</taxon>
        <taxon>Metazoa</taxon>
        <taxon>Ecdysozoa</taxon>
        <taxon>Arthropoda</taxon>
        <taxon>Hexapoda</taxon>
        <taxon>Insecta</taxon>
        <taxon>Pterygota</taxon>
        <taxon>Neoptera</taxon>
        <taxon>Endopterygota</taxon>
        <taxon>Diptera</taxon>
        <taxon>Brachycera</taxon>
        <taxon>Muscomorpha</taxon>
        <taxon>Ephydroidea</taxon>
        <taxon>Drosophilidae</taxon>
        <taxon>Drosophila</taxon>
        <taxon>Sophophora</taxon>
    </lineage>
</organism>
<evidence type="ECO:0000259" key="9">
    <source>
        <dbReference type="PROSITE" id="PS50072"/>
    </source>
</evidence>
<dbReference type="FunFam" id="2.40.100.10:FF:000066">
    <property type="entry name" value="Peptidyl-prolyl cis-trans isomerase-like 2"/>
    <property type="match status" value="1"/>
</dbReference>
<dbReference type="FunFam" id="3.30.40.10:FF:000079">
    <property type="entry name" value="Peptidyl-prolyl cis-trans isomerase 2"/>
    <property type="match status" value="1"/>
</dbReference>
<sequence length="517" mass="58991">MGKRQHQKDKMYLTYTEWSELYGGKKMESLENDHVKFKRLPFEHCCITMAPYEMPYCDLQGNVFEYEAILKFLKTFKVNPITGQKMDSKSLVKLNFHRNANDEYHCPALFKPFSKNSHIVAVATTGNVYCWEAIDQLNIKTKNWKDLVDDTPFQRKDIITIQDPQKLEKYDISTFYHIKKNLRVLTEEEQQERKNPASGRIKTMNLETKETLEQLQQDYQPAEEEASTSKRTADKFNAAHYSTGAVAASFTSTAMVPVSQIEAAIIDDDLVKYERVKKKGYVRLNTNLGPLNLELFCDQTPRACDNFIKHCANGYYNNVMFHRSIRNFIVQGGDPTGSGSGGESIWGKKFEDEFKPNLTHTGRGVLSMANSGPNTNGSQFFITYRSCKHLDGKHTIFGKLVGGLDTLQKMENIEVDNKDRPIEDIIIESSQVFVNPFAEAAEQLAKEREEEAAGKEEIVKKEEQQKRMKEPLKVYREGVGKYLKLQTVAKKPEAPLTSAQAAKKKKLANGFGDFSSW</sequence>
<evidence type="ECO:0000256" key="3">
    <source>
        <dbReference type="ARBA" id="ARBA00007930"/>
    </source>
</evidence>
<dbReference type="KEGG" id="dsi:Dsimw501_GD15224"/>
<comment type="catalytic activity">
    <reaction evidence="1">
        <text>S-ubiquitinyl-[E2 ubiquitin-conjugating enzyme]-L-cysteine + [acceptor protein]-L-lysine = [E2 ubiquitin-conjugating enzyme]-L-cysteine + N(6)-ubiquitinyl-[acceptor protein]-L-lysine.</text>
        <dbReference type="EC" id="2.3.2.27"/>
    </reaction>
</comment>
<dbReference type="InterPro" id="IPR020892">
    <property type="entry name" value="Cyclophilin-type_PPIase_CS"/>
</dbReference>
<dbReference type="Bgee" id="FBgn0186894">
    <property type="expression patterns" value="Expressed in embryo and 3 other cell types or tissues"/>
</dbReference>
<dbReference type="SUPFAM" id="SSF50891">
    <property type="entry name" value="Cyclophilin-like"/>
    <property type="match status" value="1"/>
</dbReference>
<dbReference type="PROSITE" id="PS50072">
    <property type="entry name" value="CSA_PPIASE_2"/>
    <property type="match status" value="1"/>
</dbReference>
<gene>
    <name evidence="10" type="primary">Dsim\GD15224</name>
    <name evidence="10" type="ORF">Dsimw501_GD15224</name>
</gene>
<dbReference type="PROSITE" id="PS00170">
    <property type="entry name" value="CSA_PPIASE_1"/>
    <property type="match status" value="1"/>
</dbReference>
<keyword evidence="8" id="KW-0175">Coiled coil</keyword>
<keyword evidence="5" id="KW-0808">Transferase</keyword>
<dbReference type="GO" id="GO:0000209">
    <property type="term" value="P:protein polyubiquitination"/>
    <property type="evidence" value="ECO:0007669"/>
    <property type="project" value="TreeGrafter"/>
</dbReference>
<reference evidence="10" key="2">
    <citation type="submission" date="2014-06" db="EMBL/GenBank/DDBJ databases">
        <authorList>
            <person name="Hu T."/>
            <person name="Eisen M.B."/>
            <person name="Thornton K.R."/>
            <person name="Andolfatto P."/>
        </authorList>
    </citation>
    <scope>NUCLEOTIDE SEQUENCE</scope>
    <source>
        <strain evidence="10">W501</strain>
    </source>
</reference>
<proteinExistence type="inferred from homology"/>
<dbReference type="InterPro" id="IPR044666">
    <property type="entry name" value="Cyclophilin_A-like"/>
</dbReference>
<evidence type="ECO:0000256" key="6">
    <source>
        <dbReference type="ARBA" id="ARBA00022786"/>
    </source>
</evidence>
<keyword evidence="7" id="KW-0539">Nucleus</keyword>
<dbReference type="Proteomes" id="UP000035880">
    <property type="component" value="Chromosome 2R"/>
</dbReference>
<dbReference type="OrthoDB" id="30774at2759"/>
<comment type="subcellular location">
    <subcellularLocation>
        <location evidence="2">Nucleus</location>
    </subcellularLocation>
</comment>
<feature type="coiled-coil region" evidence="8">
    <location>
        <begin position="438"/>
        <end position="465"/>
    </location>
</feature>
<accession>A0A0J9RDU0</accession>
<evidence type="ECO:0000256" key="1">
    <source>
        <dbReference type="ARBA" id="ARBA00000900"/>
    </source>
</evidence>
<dbReference type="EMBL" id="CM002911">
    <property type="protein sequence ID" value="KMY94238.1"/>
    <property type="molecule type" value="Genomic_DNA"/>
</dbReference>